<dbReference type="Proteomes" id="UP000681131">
    <property type="component" value="Chromosome"/>
</dbReference>
<keyword evidence="3" id="KW-1185">Reference proteome</keyword>
<dbReference type="InterPro" id="IPR016032">
    <property type="entry name" value="Sig_transdc_resp-reg_C-effctor"/>
</dbReference>
<dbReference type="SUPFAM" id="SSF46894">
    <property type="entry name" value="C-terminal effector domain of the bipartite response regulators"/>
    <property type="match status" value="1"/>
</dbReference>
<proteinExistence type="predicted"/>
<dbReference type="InterPro" id="IPR000792">
    <property type="entry name" value="Tscrpt_reg_LuxR_C"/>
</dbReference>
<dbReference type="Pfam" id="PF00196">
    <property type="entry name" value="GerE"/>
    <property type="match status" value="1"/>
</dbReference>
<dbReference type="EMBL" id="CP043424">
    <property type="protein sequence ID" value="QIW12817.1"/>
    <property type="molecule type" value="Genomic_DNA"/>
</dbReference>
<organism evidence="2 3">
    <name type="scientific">Francisella adeliensis</name>
    <dbReference type="NCBI Taxonomy" id="2007306"/>
    <lineage>
        <taxon>Bacteria</taxon>
        <taxon>Pseudomonadati</taxon>
        <taxon>Pseudomonadota</taxon>
        <taxon>Gammaproteobacteria</taxon>
        <taxon>Thiotrichales</taxon>
        <taxon>Francisellaceae</taxon>
        <taxon>Francisella</taxon>
    </lineage>
</organism>
<evidence type="ECO:0000313" key="3">
    <source>
        <dbReference type="Proteomes" id="UP000681131"/>
    </source>
</evidence>
<dbReference type="CDD" id="cd06170">
    <property type="entry name" value="LuxR_C_like"/>
    <property type="match status" value="1"/>
</dbReference>
<dbReference type="InterPro" id="IPR036388">
    <property type="entry name" value="WH-like_DNA-bd_sf"/>
</dbReference>
<sequence>MNHHYITKYISVLDKLEIPYFICDDKYKIVYVNSNFENLNLNERDIENQLDFSSLNNDVQYLECSKDSNDLFLKMKLIEQEKKFFHCTLENLDLDMVKNEIVGAEELMSNLSVGVYIKDIFGVYAYSNDIHREFIFSKSLNKTDFDITSSAYAEEIRANDQKTKESLTMSSFYEKYLIDEKIYTYLTMKIFHKNYIYGFIINLHDIQSFLLEKDRHIYGCISEIVQNNKELLHWVVEGKSSSEIATIMNLSTKSIEFKLSKIKKKLNCQKISELSYLVGKYYTIFES</sequence>
<accession>A0ABX6KET0</accession>
<protein>
    <submittedName>
        <fullName evidence="2">Helix-turn-helix transcriptional regulator</fullName>
    </submittedName>
</protein>
<dbReference type="Gene3D" id="1.10.10.10">
    <property type="entry name" value="Winged helix-like DNA-binding domain superfamily/Winged helix DNA-binding domain"/>
    <property type="match status" value="1"/>
</dbReference>
<dbReference type="SMART" id="SM00421">
    <property type="entry name" value="HTH_LUXR"/>
    <property type="match status" value="1"/>
</dbReference>
<evidence type="ECO:0000259" key="1">
    <source>
        <dbReference type="SMART" id="SM00421"/>
    </source>
</evidence>
<evidence type="ECO:0000313" key="2">
    <source>
        <dbReference type="EMBL" id="QIW12817.1"/>
    </source>
</evidence>
<reference evidence="2 3" key="1">
    <citation type="submission" date="2019-08" db="EMBL/GenBank/DDBJ databases">
        <title>Complete genome sequences of Francisella adeliensis (FSC1325 and FSC1326).</title>
        <authorList>
            <person name="Ohrman C."/>
            <person name="Uneklint I."/>
            <person name="Vallesi A."/>
            <person name="Karlsson L."/>
            <person name="Sjodin A."/>
        </authorList>
    </citation>
    <scope>NUCLEOTIDE SEQUENCE [LARGE SCALE GENOMIC DNA]</scope>
    <source>
        <strain evidence="2 3">FSC1325</strain>
    </source>
</reference>
<dbReference type="RefSeq" id="WP_200164514.1">
    <property type="nucleotide sequence ID" value="NZ_CP021781.1"/>
</dbReference>
<gene>
    <name evidence="2" type="ORF">FZC43_09285</name>
</gene>
<name>A0ABX6KET0_9GAMM</name>
<feature type="domain" description="HTH luxR-type" evidence="1">
    <location>
        <begin position="229"/>
        <end position="278"/>
    </location>
</feature>